<comment type="caution">
    <text evidence="2">The sequence shown here is derived from an EMBL/GenBank/DDBJ whole genome shotgun (WGS) entry which is preliminary data.</text>
</comment>
<gene>
    <name evidence="2" type="ORF">P7K49_023889</name>
</gene>
<sequence length="120" mass="12649">MPKRKAGSRPPGRRGDSALALGRLTPSPEQRHGFALLPLATAPASDALRRLRQQQVSQQLLPGSGTQRLGARPHTPRARAAPGEPVPRADWPRPEGGGRSAPGEGLEIVPGQSGPPRRAD</sequence>
<proteinExistence type="predicted"/>
<keyword evidence="3" id="KW-1185">Reference proteome</keyword>
<name>A0ABQ9UPL7_SAGOE</name>
<evidence type="ECO:0000313" key="2">
    <source>
        <dbReference type="EMBL" id="KAK2098438.1"/>
    </source>
</evidence>
<organism evidence="2 3">
    <name type="scientific">Saguinus oedipus</name>
    <name type="common">Cotton-top tamarin</name>
    <name type="synonym">Oedipomidas oedipus</name>
    <dbReference type="NCBI Taxonomy" id="9490"/>
    <lineage>
        <taxon>Eukaryota</taxon>
        <taxon>Metazoa</taxon>
        <taxon>Chordata</taxon>
        <taxon>Craniata</taxon>
        <taxon>Vertebrata</taxon>
        <taxon>Euteleostomi</taxon>
        <taxon>Mammalia</taxon>
        <taxon>Eutheria</taxon>
        <taxon>Euarchontoglires</taxon>
        <taxon>Primates</taxon>
        <taxon>Haplorrhini</taxon>
        <taxon>Platyrrhini</taxon>
        <taxon>Cebidae</taxon>
        <taxon>Callitrichinae</taxon>
        <taxon>Saguinus</taxon>
    </lineage>
</organism>
<dbReference type="Proteomes" id="UP001266305">
    <property type="component" value="Unassembled WGS sequence"/>
</dbReference>
<feature type="region of interest" description="Disordered" evidence="1">
    <location>
        <begin position="53"/>
        <end position="120"/>
    </location>
</feature>
<evidence type="ECO:0000256" key="1">
    <source>
        <dbReference type="SAM" id="MobiDB-lite"/>
    </source>
</evidence>
<reference evidence="2 3" key="1">
    <citation type="submission" date="2023-05" db="EMBL/GenBank/DDBJ databases">
        <title>B98-5 Cell Line De Novo Hybrid Assembly: An Optical Mapping Approach.</title>
        <authorList>
            <person name="Kananen K."/>
            <person name="Auerbach J.A."/>
            <person name="Kautto E."/>
            <person name="Blachly J.S."/>
        </authorList>
    </citation>
    <scope>NUCLEOTIDE SEQUENCE [LARGE SCALE GENOMIC DNA]</scope>
    <source>
        <strain evidence="2">B95-8</strain>
        <tissue evidence="2">Cell line</tissue>
    </source>
</reference>
<dbReference type="EMBL" id="JASSZA010000011">
    <property type="protein sequence ID" value="KAK2098438.1"/>
    <property type="molecule type" value="Genomic_DNA"/>
</dbReference>
<accession>A0ABQ9UPL7</accession>
<feature type="region of interest" description="Disordered" evidence="1">
    <location>
        <begin position="1"/>
        <end position="29"/>
    </location>
</feature>
<evidence type="ECO:0000313" key="3">
    <source>
        <dbReference type="Proteomes" id="UP001266305"/>
    </source>
</evidence>
<protein>
    <submittedName>
        <fullName evidence="2">Uncharacterized protein</fullName>
    </submittedName>
</protein>